<gene>
    <name evidence="1" type="ORF">M9H77_32082</name>
</gene>
<sequence>MEIWRPKINHQQIGRSSSSKPNSICKKHPKHHQSPGVCSICLREKLTQLSKNKKNKVAARSSCSSLSSLSSSSSPSQCSSCASSSCSSPAAIRSDMKGGRSLIFSRGERSDQLIKSRSMAAAAVTQRIREKEGKSKNRHGKRKSNFWSKFIRPLNMGEMLATRAH</sequence>
<keyword evidence="2" id="KW-1185">Reference proteome</keyword>
<protein>
    <submittedName>
        <fullName evidence="1">Uncharacterized protein</fullName>
    </submittedName>
</protein>
<organism evidence="1 2">
    <name type="scientific">Catharanthus roseus</name>
    <name type="common">Madagascar periwinkle</name>
    <name type="synonym">Vinca rosea</name>
    <dbReference type="NCBI Taxonomy" id="4058"/>
    <lineage>
        <taxon>Eukaryota</taxon>
        <taxon>Viridiplantae</taxon>
        <taxon>Streptophyta</taxon>
        <taxon>Embryophyta</taxon>
        <taxon>Tracheophyta</taxon>
        <taxon>Spermatophyta</taxon>
        <taxon>Magnoliopsida</taxon>
        <taxon>eudicotyledons</taxon>
        <taxon>Gunneridae</taxon>
        <taxon>Pentapetalae</taxon>
        <taxon>asterids</taxon>
        <taxon>lamiids</taxon>
        <taxon>Gentianales</taxon>
        <taxon>Apocynaceae</taxon>
        <taxon>Rauvolfioideae</taxon>
        <taxon>Vinceae</taxon>
        <taxon>Catharanthinae</taxon>
        <taxon>Catharanthus</taxon>
    </lineage>
</organism>
<evidence type="ECO:0000313" key="1">
    <source>
        <dbReference type="EMBL" id="KAI5654895.1"/>
    </source>
</evidence>
<evidence type="ECO:0000313" key="2">
    <source>
        <dbReference type="Proteomes" id="UP001060085"/>
    </source>
</evidence>
<dbReference type="EMBL" id="CM044707">
    <property type="protein sequence ID" value="KAI5654895.1"/>
    <property type="molecule type" value="Genomic_DNA"/>
</dbReference>
<reference evidence="2" key="1">
    <citation type="journal article" date="2023" name="Nat. Plants">
        <title>Single-cell RNA sequencing provides a high-resolution roadmap for understanding the multicellular compartmentation of specialized metabolism.</title>
        <authorList>
            <person name="Sun S."/>
            <person name="Shen X."/>
            <person name="Li Y."/>
            <person name="Li Y."/>
            <person name="Wang S."/>
            <person name="Li R."/>
            <person name="Zhang H."/>
            <person name="Shen G."/>
            <person name="Guo B."/>
            <person name="Wei J."/>
            <person name="Xu J."/>
            <person name="St-Pierre B."/>
            <person name="Chen S."/>
            <person name="Sun C."/>
        </authorList>
    </citation>
    <scope>NUCLEOTIDE SEQUENCE [LARGE SCALE GENOMIC DNA]</scope>
</reference>
<dbReference type="Proteomes" id="UP001060085">
    <property type="component" value="Linkage Group LG07"/>
</dbReference>
<name>A0ACC0A1U9_CATRO</name>
<accession>A0ACC0A1U9</accession>
<proteinExistence type="predicted"/>
<comment type="caution">
    <text evidence="1">The sequence shown here is derived from an EMBL/GenBank/DDBJ whole genome shotgun (WGS) entry which is preliminary data.</text>
</comment>